<dbReference type="PANTHER" id="PTHR46862">
    <property type="entry name" value="OS07G0661900 PROTEIN"/>
    <property type="match status" value="1"/>
</dbReference>
<name>A0A1J3EW21_NOCCA</name>
<protein>
    <submittedName>
        <fullName evidence="5">Protein NUCLEAR FUSION DEFECTIVE 5, mitochondrial</fullName>
    </submittedName>
</protein>
<dbReference type="InterPro" id="IPR002885">
    <property type="entry name" value="PPR_rpt"/>
</dbReference>
<reference evidence="5" key="1">
    <citation type="submission" date="2016-07" db="EMBL/GenBank/DDBJ databases">
        <title>De novo transcriptome assembly of four accessions of the metal hyperaccumulator plant Noccaea caerulescens.</title>
        <authorList>
            <person name="Blande D."/>
            <person name="Halimaa P."/>
            <person name="Tervahauta A.I."/>
            <person name="Aarts M.G."/>
            <person name="Karenlampi S.O."/>
        </authorList>
    </citation>
    <scope>NUCLEOTIDE SEQUENCE</scope>
</reference>
<evidence type="ECO:0000259" key="4">
    <source>
        <dbReference type="Pfam" id="PF23276"/>
    </source>
</evidence>
<dbReference type="NCBIfam" id="TIGR00756">
    <property type="entry name" value="PPR"/>
    <property type="match status" value="3"/>
</dbReference>
<proteinExistence type="predicted"/>
<dbReference type="PROSITE" id="PS51375">
    <property type="entry name" value="PPR"/>
    <property type="match status" value="5"/>
</dbReference>
<accession>A0A1J3EW21</accession>
<gene>
    <name evidence="5" type="ORF">LC_TR15153_c0_g1_i1_g.51336</name>
</gene>
<dbReference type="PANTHER" id="PTHR46862:SF2">
    <property type="entry name" value="OS02G0611400 PROTEIN"/>
    <property type="match status" value="1"/>
</dbReference>
<feature type="repeat" description="PPR" evidence="2">
    <location>
        <begin position="388"/>
        <end position="422"/>
    </location>
</feature>
<evidence type="ECO:0000313" key="5">
    <source>
        <dbReference type="EMBL" id="JAU35775.1"/>
    </source>
</evidence>
<keyword evidence="1" id="KW-0677">Repeat</keyword>
<feature type="repeat" description="PPR" evidence="2">
    <location>
        <begin position="458"/>
        <end position="492"/>
    </location>
</feature>
<dbReference type="AlphaFoldDB" id="A0A1J3EW21"/>
<organism evidence="5">
    <name type="scientific">Noccaea caerulescens</name>
    <name type="common">Alpine penny-cress</name>
    <name type="synonym">Thlaspi caerulescens</name>
    <dbReference type="NCBI Taxonomy" id="107243"/>
    <lineage>
        <taxon>Eukaryota</taxon>
        <taxon>Viridiplantae</taxon>
        <taxon>Streptophyta</taxon>
        <taxon>Embryophyta</taxon>
        <taxon>Tracheophyta</taxon>
        <taxon>Spermatophyta</taxon>
        <taxon>Magnoliopsida</taxon>
        <taxon>eudicotyledons</taxon>
        <taxon>Gunneridae</taxon>
        <taxon>Pentapetalae</taxon>
        <taxon>rosids</taxon>
        <taxon>malvids</taxon>
        <taxon>Brassicales</taxon>
        <taxon>Brassicaceae</taxon>
        <taxon>Coluteocarpeae</taxon>
        <taxon>Noccaea</taxon>
    </lineage>
</organism>
<feature type="repeat" description="PPR" evidence="2">
    <location>
        <begin position="423"/>
        <end position="457"/>
    </location>
</feature>
<feature type="domain" description="Pentatricopeptide repeat-containing protein-mitochondrial" evidence="4">
    <location>
        <begin position="532"/>
        <end position="620"/>
    </location>
</feature>
<dbReference type="InterPro" id="IPR011990">
    <property type="entry name" value="TPR-like_helical_dom_sf"/>
</dbReference>
<dbReference type="Pfam" id="PF23276">
    <property type="entry name" value="TPR_24"/>
    <property type="match status" value="1"/>
</dbReference>
<dbReference type="Gene3D" id="1.25.40.10">
    <property type="entry name" value="Tetratricopeptide repeat domain"/>
    <property type="match status" value="2"/>
</dbReference>
<evidence type="ECO:0000256" key="2">
    <source>
        <dbReference type="PROSITE-ProRule" id="PRU00708"/>
    </source>
</evidence>
<sequence length="726" mass="82445">MRSILVSRQAIHRISLLSSKPPTLCRSFSAITSSVSHSDRYLRSYDELTPFQNAEIPRPISSFSRHFHCTRESRLSESGASQIDDSNDQDEDDEDEDDEDEDGTTNEFLSRFVWIMRGKVAEAYPDCEKKAIDGMLLLIVEKVVEEIERSGFNKVGSAPPSPSSDFSDDLWSTIWEVSNTVLKDMDNERKKEKMKLYIQSPEVMEMCRFAGEIGIRGNLLRELRFKWAREKMEDAEFYESLEQQRDLDNSIGADDAEEEEEGSVASDEIQPQSISLPKRKGKFKYKIYGLELSDPKWVETADKIHEAEEDADWREPKPVTGKCKLVMEKLESLQEGDDPSELVAEWAELLEPQRVDWIALLNQLRESNTYAYSKVAERVLDEKSFKATISDYSKLIHLNAKENRTEAVERILSKMSQNGIYPDILIATALIHMYSKSGNLERATEAFESLKSYGLRPDERIYTSMIMGYVNAGKPKLGERLVRDMDTRDMKCSEEVYMALLRAFAQMGDADGAAGISSTMSSLGVPQNFETFSLLVEAYGKAGKAEGAKNHFDIMRSRGHKPDDKCIANVVRAYKRENSLDKALRLLLQLEKDGIEIGVITYTVLVDWMANLGLIEEAEQLLVKISQLGEAPPFELQVSLCYMYSNVRNEKKTLQALGVLEAKKDQMGPNEFEKVITGLKRGGFEKDARRMFKHMEARKFLPSDRLKIDMGASPSSGSGFSNRMRR</sequence>
<feature type="region of interest" description="Disordered" evidence="3">
    <location>
        <begin position="72"/>
        <end position="104"/>
    </location>
</feature>
<evidence type="ECO:0000256" key="1">
    <source>
        <dbReference type="ARBA" id="ARBA00022737"/>
    </source>
</evidence>
<feature type="compositionally biased region" description="Acidic residues" evidence="3">
    <location>
        <begin position="85"/>
        <end position="104"/>
    </location>
</feature>
<feature type="repeat" description="PPR" evidence="2">
    <location>
        <begin position="598"/>
        <end position="632"/>
    </location>
</feature>
<dbReference type="Pfam" id="PF13812">
    <property type="entry name" value="PPR_3"/>
    <property type="match status" value="1"/>
</dbReference>
<dbReference type="InterPro" id="IPR057027">
    <property type="entry name" value="TPR_mt"/>
</dbReference>
<feature type="repeat" description="PPR" evidence="2">
    <location>
        <begin position="528"/>
        <end position="562"/>
    </location>
</feature>
<dbReference type="EMBL" id="GEVK01017057">
    <property type="protein sequence ID" value="JAU35775.1"/>
    <property type="molecule type" value="Transcribed_RNA"/>
</dbReference>
<evidence type="ECO:0000256" key="3">
    <source>
        <dbReference type="SAM" id="MobiDB-lite"/>
    </source>
</evidence>